<dbReference type="PANTHER" id="PTHR45680:SF34">
    <property type="entry name" value="NR LBD DOMAIN-CONTAINING PROTEIN-RELATED"/>
    <property type="match status" value="1"/>
</dbReference>
<dbReference type="CTD" id="188976"/>
<keyword evidence="13" id="KW-1185">Reference proteome</keyword>
<dbReference type="Proteomes" id="UP000001940">
    <property type="component" value="Chromosome V"/>
</dbReference>
<evidence type="ECO:0000256" key="2">
    <source>
        <dbReference type="ARBA" id="ARBA00022723"/>
    </source>
</evidence>
<evidence type="ECO:0000256" key="4">
    <source>
        <dbReference type="ARBA" id="ARBA00022833"/>
    </source>
</evidence>
<dbReference type="Bgee" id="WBGene00020851">
    <property type="expression patterns" value="Expressed in larva and 1 other cell type or tissue"/>
</dbReference>
<evidence type="ECO:0000256" key="8">
    <source>
        <dbReference type="ARBA" id="ARBA00023170"/>
    </source>
</evidence>
<dbReference type="AlphaFoldDB" id="G4SR04"/>
<evidence type="ECO:0000256" key="7">
    <source>
        <dbReference type="ARBA" id="ARBA00023163"/>
    </source>
</evidence>
<keyword evidence="2" id="KW-0479">Metal-binding</keyword>
<dbReference type="RefSeq" id="NP_001256013.2">
    <property type="nucleotide sequence ID" value="NM_001269084.4"/>
</dbReference>
<sequence length="240" mass="28195">MDPGLVCRICELQADGTHFGVVTCRACAVFFRRSTTSKWIKRKCMARSEDKLIIIVQAIWHVWSKVHKCASTALYRKSNPNAKPEQKIFRNMCMDRNLGKFDTSWMSDYSTEHVIRFMLTPNVYDFEIIEALGKLDPTDVESTFMFAQLCFEYAGKRFQGNILQITDRFQQVLSNDLHLYYTNDQRRNRYSQRLADLMKVNNLMQRSIWEARPPREIGRVFNISKIEFSHPEMFVDSGFT</sequence>
<dbReference type="EMBL" id="BX284605">
    <property type="protein sequence ID" value="CCD74250.2"/>
    <property type="molecule type" value="Genomic_DNA"/>
</dbReference>
<dbReference type="WormBase" id="T27B7.5a">
    <property type="protein sequence ID" value="CE52889"/>
    <property type="gene ID" value="WBGene00020851"/>
    <property type="gene designation" value="nhr-227"/>
</dbReference>
<accession>G4SR04</accession>
<reference evidence="12 13" key="1">
    <citation type="journal article" date="1998" name="Science">
        <title>Genome sequence of the nematode C. elegans: a platform for investigating biology.</title>
        <authorList>
            <consortium name="The C. elegans sequencing consortium"/>
            <person name="Sulson J.E."/>
            <person name="Waterston R."/>
        </authorList>
    </citation>
    <scope>NUCLEOTIDE SEQUENCE [LARGE SCALE GENOMIC DNA]</scope>
    <source>
        <strain evidence="12 13">Bristol N2</strain>
    </source>
</reference>
<protein>
    <submittedName>
        <fullName evidence="12">Nuclear receptor domain-containing protein</fullName>
    </submittedName>
</protein>
<keyword evidence="9" id="KW-0539">Nucleus</keyword>
<dbReference type="SUPFAM" id="SSF48508">
    <property type="entry name" value="Nuclear receptor ligand-binding domain"/>
    <property type="match status" value="1"/>
</dbReference>
<evidence type="ECO:0000256" key="6">
    <source>
        <dbReference type="ARBA" id="ARBA00023125"/>
    </source>
</evidence>
<evidence type="ECO:0000313" key="13">
    <source>
        <dbReference type="Proteomes" id="UP000001940"/>
    </source>
</evidence>
<evidence type="ECO:0000313" key="14">
    <source>
        <dbReference type="WormBase" id="T27B7.5a"/>
    </source>
</evidence>
<dbReference type="PANTHER" id="PTHR45680">
    <property type="entry name" value="NUCLEAR HORMONE RECEPTOR FAMILY"/>
    <property type="match status" value="1"/>
</dbReference>
<dbReference type="SUPFAM" id="SSF57716">
    <property type="entry name" value="Glucocorticoid receptor-like (DNA-binding domain)"/>
    <property type="match status" value="1"/>
</dbReference>
<dbReference type="InterPro" id="IPR000536">
    <property type="entry name" value="Nucl_hrmn_rcpt_lig-bd"/>
</dbReference>
<dbReference type="GeneID" id="188976"/>
<keyword evidence="6" id="KW-0238">DNA-binding</keyword>
<evidence type="ECO:0000256" key="5">
    <source>
        <dbReference type="ARBA" id="ARBA00023015"/>
    </source>
</evidence>
<dbReference type="InterPro" id="IPR001628">
    <property type="entry name" value="Znf_hrmn_rcpt"/>
</dbReference>
<dbReference type="PRINTS" id="PR00047">
    <property type="entry name" value="STROIDFINGER"/>
</dbReference>
<dbReference type="InterPro" id="IPR013088">
    <property type="entry name" value="Znf_NHR/GATA"/>
</dbReference>
<evidence type="ECO:0000256" key="1">
    <source>
        <dbReference type="ARBA" id="ARBA00005993"/>
    </source>
</evidence>
<evidence type="ECO:0000259" key="11">
    <source>
        <dbReference type="PROSITE" id="PS51843"/>
    </source>
</evidence>
<dbReference type="AGR" id="WB:WBGene00020851"/>
<dbReference type="PROSITE" id="PS51030">
    <property type="entry name" value="NUCLEAR_REC_DBD_2"/>
    <property type="match status" value="1"/>
</dbReference>
<dbReference type="GO" id="GO:0043565">
    <property type="term" value="F:sequence-specific DNA binding"/>
    <property type="evidence" value="ECO:0007669"/>
    <property type="project" value="InterPro"/>
</dbReference>
<dbReference type="Pfam" id="PF00104">
    <property type="entry name" value="Hormone_recep"/>
    <property type="match status" value="1"/>
</dbReference>
<dbReference type="GO" id="GO:0003700">
    <property type="term" value="F:DNA-binding transcription factor activity"/>
    <property type="evidence" value="ECO:0007669"/>
    <property type="project" value="InterPro"/>
</dbReference>
<dbReference type="InterPro" id="IPR035500">
    <property type="entry name" value="NHR-like_dom_sf"/>
</dbReference>
<dbReference type="OrthoDB" id="5830034at2759"/>
<gene>
    <name evidence="12 14" type="primary">nhr-227</name>
    <name evidence="12" type="ORF">CELE_T27B7.5</name>
    <name evidence="14" type="ORF">T27B7.5</name>
</gene>
<dbReference type="GO" id="GO:0008270">
    <property type="term" value="F:zinc ion binding"/>
    <property type="evidence" value="ECO:0007669"/>
    <property type="project" value="UniProtKB-KW"/>
</dbReference>
<keyword evidence="4" id="KW-0862">Zinc</keyword>
<keyword evidence="5" id="KW-0805">Transcription regulation</keyword>
<dbReference type="Gene3D" id="3.30.50.10">
    <property type="entry name" value="Erythroid Transcription Factor GATA-1, subunit A"/>
    <property type="match status" value="1"/>
</dbReference>
<feature type="domain" description="Nuclear receptor" evidence="10">
    <location>
        <begin position="4"/>
        <end position="113"/>
    </location>
</feature>
<dbReference type="KEGG" id="cel:CELE_T27B7.5"/>
<keyword evidence="7" id="KW-0804">Transcription</keyword>
<keyword evidence="8 12" id="KW-0675">Receptor</keyword>
<evidence type="ECO:0000313" key="12">
    <source>
        <dbReference type="EMBL" id="CCD74250.2"/>
    </source>
</evidence>
<evidence type="ECO:0000256" key="9">
    <source>
        <dbReference type="ARBA" id="ARBA00023242"/>
    </source>
</evidence>
<organism evidence="12 13">
    <name type="scientific">Caenorhabditis elegans</name>
    <dbReference type="NCBI Taxonomy" id="6239"/>
    <lineage>
        <taxon>Eukaryota</taxon>
        <taxon>Metazoa</taxon>
        <taxon>Ecdysozoa</taxon>
        <taxon>Nematoda</taxon>
        <taxon>Chromadorea</taxon>
        <taxon>Rhabditida</taxon>
        <taxon>Rhabditina</taxon>
        <taxon>Rhabditomorpha</taxon>
        <taxon>Rhabditoidea</taxon>
        <taxon>Rhabditidae</taxon>
        <taxon>Peloderinae</taxon>
        <taxon>Caenorhabditis</taxon>
    </lineage>
</organism>
<dbReference type="Pfam" id="PF00105">
    <property type="entry name" value="zf-C4"/>
    <property type="match status" value="1"/>
</dbReference>
<name>G4SR04_CAEEL</name>
<evidence type="ECO:0000256" key="3">
    <source>
        <dbReference type="ARBA" id="ARBA00022771"/>
    </source>
</evidence>
<dbReference type="PROSITE" id="PS51843">
    <property type="entry name" value="NR_LBD"/>
    <property type="match status" value="1"/>
</dbReference>
<proteinExistence type="inferred from homology"/>
<keyword evidence="3" id="KW-0863">Zinc-finger</keyword>
<dbReference type="SMART" id="SM00430">
    <property type="entry name" value="HOLI"/>
    <property type="match status" value="1"/>
</dbReference>
<dbReference type="SMART" id="SM00399">
    <property type="entry name" value="ZnF_C4"/>
    <property type="match status" value="1"/>
</dbReference>
<evidence type="ECO:0000259" key="10">
    <source>
        <dbReference type="PROSITE" id="PS51030"/>
    </source>
</evidence>
<dbReference type="InParanoid" id="G4SR04"/>
<comment type="similarity">
    <text evidence="1">Belongs to the nuclear hormone receptor family.</text>
</comment>
<dbReference type="InterPro" id="IPR051152">
    <property type="entry name" value="C.elegans_Orphan_NR"/>
</dbReference>
<feature type="domain" description="NR LBD" evidence="11">
    <location>
        <begin position="1"/>
        <end position="237"/>
    </location>
</feature>